<dbReference type="InterPro" id="IPR036388">
    <property type="entry name" value="WH-like_DNA-bd_sf"/>
</dbReference>
<dbReference type="GO" id="GO:0003677">
    <property type="term" value="F:DNA binding"/>
    <property type="evidence" value="ECO:0007669"/>
    <property type="project" value="InterPro"/>
</dbReference>
<proteinExistence type="predicted"/>
<dbReference type="Pfam" id="PF01527">
    <property type="entry name" value="HTH_Tnp_1"/>
    <property type="match status" value="1"/>
</dbReference>
<dbReference type="OrthoDB" id="9803878at2"/>
<dbReference type="GO" id="GO:0006313">
    <property type="term" value="P:DNA transposition"/>
    <property type="evidence" value="ECO:0007669"/>
    <property type="project" value="InterPro"/>
</dbReference>
<gene>
    <name evidence="2" type="ORF">C5F46_14575</name>
</gene>
<dbReference type="InterPro" id="IPR009057">
    <property type="entry name" value="Homeodomain-like_sf"/>
</dbReference>
<organism evidence="2 3">
    <name type="scientific">Phaeovulum veldkampii DSM 11550</name>
    <dbReference type="NCBI Taxonomy" id="1185920"/>
    <lineage>
        <taxon>Bacteria</taxon>
        <taxon>Pseudomonadati</taxon>
        <taxon>Pseudomonadota</taxon>
        <taxon>Alphaproteobacteria</taxon>
        <taxon>Rhodobacterales</taxon>
        <taxon>Paracoccaceae</taxon>
        <taxon>Phaeovulum</taxon>
    </lineage>
</organism>
<protein>
    <recommendedName>
        <fullName evidence="4">Transposase</fullName>
    </recommendedName>
</protein>
<dbReference type="SUPFAM" id="SSF46689">
    <property type="entry name" value="Homeodomain-like"/>
    <property type="match status" value="1"/>
</dbReference>
<accession>A0A2T4J9U3</accession>
<dbReference type="AlphaFoldDB" id="A0A2T4J9U3"/>
<reference evidence="2 3" key="1">
    <citation type="submission" date="2018-03" db="EMBL/GenBank/DDBJ databases">
        <title>Rhodobacter veldkampii.</title>
        <authorList>
            <person name="Meyer T.E."/>
            <person name="Miller S."/>
            <person name="Lodha T."/>
            <person name="Gandham S."/>
            <person name="Chintalapati S."/>
            <person name="Chintalapati V.R."/>
        </authorList>
    </citation>
    <scope>NUCLEOTIDE SEQUENCE [LARGE SCALE GENOMIC DNA]</scope>
    <source>
        <strain evidence="2 3">DSM 11550</strain>
    </source>
</reference>
<keyword evidence="1" id="KW-0175">Coiled coil</keyword>
<evidence type="ECO:0000313" key="3">
    <source>
        <dbReference type="Proteomes" id="UP000241899"/>
    </source>
</evidence>
<feature type="coiled-coil region" evidence="1">
    <location>
        <begin position="71"/>
        <end position="98"/>
    </location>
</feature>
<dbReference type="GO" id="GO:0004803">
    <property type="term" value="F:transposase activity"/>
    <property type="evidence" value="ECO:0007669"/>
    <property type="project" value="InterPro"/>
</dbReference>
<evidence type="ECO:0000256" key="1">
    <source>
        <dbReference type="SAM" id="Coils"/>
    </source>
</evidence>
<dbReference type="Gene3D" id="1.10.10.10">
    <property type="entry name" value="Winged helix-like DNA-binding domain superfamily/Winged helix DNA-binding domain"/>
    <property type="match status" value="1"/>
</dbReference>
<evidence type="ECO:0008006" key="4">
    <source>
        <dbReference type="Google" id="ProtNLM"/>
    </source>
</evidence>
<dbReference type="InterPro" id="IPR002514">
    <property type="entry name" value="Transposase_8"/>
</dbReference>
<keyword evidence="3" id="KW-1185">Reference proteome</keyword>
<dbReference type="Proteomes" id="UP000241899">
    <property type="component" value="Unassembled WGS sequence"/>
</dbReference>
<name>A0A2T4J9U3_9RHOB</name>
<sequence>MSPMTKQRFTPAYPAELRERGVRRFRENRAEYASDTAAYKAIAPKLGCSPDSLRVWCQQAERDSGQRAGLTSAEKDRIKDLEREVRELRQANEILKKGEPVKAPLVQAHWRTHISQRRSSTARFANDRVHRRSPSCPWCRADLPGSGDRTIDILRRQGCGA</sequence>
<dbReference type="EMBL" id="PZKF01000054">
    <property type="protein sequence ID" value="PTE14662.1"/>
    <property type="molecule type" value="Genomic_DNA"/>
</dbReference>
<comment type="caution">
    <text evidence="2">The sequence shown here is derived from an EMBL/GenBank/DDBJ whole genome shotgun (WGS) entry which is preliminary data.</text>
</comment>
<evidence type="ECO:0000313" key="2">
    <source>
        <dbReference type="EMBL" id="PTE14662.1"/>
    </source>
</evidence>